<organism evidence="5 6">
    <name type="scientific">Acrocarpospora corrugata</name>
    <dbReference type="NCBI Taxonomy" id="35763"/>
    <lineage>
        <taxon>Bacteria</taxon>
        <taxon>Bacillati</taxon>
        <taxon>Actinomycetota</taxon>
        <taxon>Actinomycetes</taxon>
        <taxon>Streptosporangiales</taxon>
        <taxon>Streptosporangiaceae</taxon>
        <taxon>Acrocarpospora</taxon>
    </lineage>
</organism>
<protein>
    <recommendedName>
        <fullName evidence="4">HTH arsR-type domain-containing protein</fullName>
    </recommendedName>
</protein>
<dbReference type="Gene3D" id="1.10.10.10">
    <property type="entry name" value="Winged helix-like DNA-binding domain superfamily/Winged helix DNA-binding domain"/>
    <property type="match status" value="1"/>
</dbReference>
<dbReference type="Pfam" id="PF19361">
    <property type="entry name" value="DUF5937"/>
    <property type="match status" value="1"/>
</dbReference>
<dbReference type="InterPro" id="IPR001845">
    <property type="entry name" value="HTH_ArsR_DNA-bd_dom"/>
</dbReference>
<evidence type="ECO:0000313" key="5">
    <source>
        <dbReference type="EMBL" id="GES04736.1"/>
    </source>
</evidence>
<dbReference type="GO" id="GO:0003700">
    <property type="term" value="F:DNA-binding transcription factor activity"/>
    <property type="evidence" value="ECO:0007669"/>
    <property type="project" value="InterPro"/>
</dbReference>
<dbReference type="AlphaFoldDB" id="A0A5M3W7E8"/>
<dbReference type="InterPro" id="IPR045981">
    <property type="entry name" value="DUF5937"/>
</dbReference>
<dbReference type="GO" id="GO:0003677">
    <property type="term" value="F:DNA binding"/>
    <property type="evidence" value="ECO:0007669"/>
    <property type="project" value="UniProtKB-KW"/>
</dbReference>
<dbReference type="PANTHER" id="PTHR33154">
    <property type="entry name" value="TRANSCRIPTIONAL REGULATOR, ARSR FAMILY"/>
    <property type="match status" value="1"/>
</dbReference>
<dbReference type="InterPro" id="IPR011991">
    <property type="entry name" value="ArsR-like_HTH"/>
</dbReference>
<dbReference type="NCBIfam" id="NF033788">
    <property type="entry name" value="HTH_metalloreg"/>
    <property type="match status" value="1"/>
</dbReference>
<accession>A0A5M3W7E8</accession>
<dbReference type="Pfam" id="PF12840">
    <property type="entry name" value="HTH_20"/>
    <property type="match status" value="1"/>
</dbReference>
<dbReference type="EMBL" id="BLAD01000086">
    <property type="protein sequence ID" value="GES04736.1"/>
    <property type="molecule type" value="Genomic_DNA"/>
</dbReference>
<evidence type="ECO:0000259" key="4">
    <source>
        <dbReference type="PROSITE" id="PS50987"/>
    </source>
</evidence>
<keyword evidence="1" id="KW-0805">Transcription regulation</keyword>
<evidence type="ECO:0000256" key="2">
    <source>
        <dbReference type="ARBA" id="ARBA00023125"/>
    </source>
</evidence>
<dbReference type="PANTHER" id="PTHR33154:SF33">
    <property type="entry name" value="TRANSCRIPTIONAL REPRESSOR SDPR"/>
    <property type="match status" value="1"/>
</dbReference>
<keyword evidence="3" id="KW-0804">Transcription</keyword>
<comment type="caution">
    <text evidence="5">The sequence shown here is derived from an EMBL/GenBank/DDBJ whole genome shotgun (WGS) entry which is preliminary data.</text>
</comment>
<dbReference type="SMART" id="SM00418">
    <property type="entry name" value="HTH_ARSR"/>
    <property type="match status" value="1"/>
</dbReference>
<dbReference type="CDD" id="cd00090">
    <property type="entry name" value="HTH_ARSR"/>
    <property type="match status" value="1"/>
</dbReference>
<keyword evidence="6" id="KW-1185">Reference proteome</keyword>
<evidence type="ECO:0000256" key="1">
    <source>
        <dbReference type="ARBA" id="ARBA00023015"/>
    </source>
</evidence>
<name>A0A5M3W7E8_9ACTN</name>
<reference evidence="5 6" key="1">
    <citation type="submission" date="2019-10" db="EMBL/GenBank/DDBJ databases">
        <title>Whole genome shotgun sequence of Acrocarpospora corrugata NBRC 13972.</title>
        <authorList>
            <person name="Ichikawa N."/>
            <person name="Kimura A."/>
            <person name="Kitahashi Y."/>
            <person name="Komaki H."/>
            <person name="Oguchi A."/>
        </authorList>
    </citation>
    <scope>NUCLEOTIDE SEQUENCE [LARGE SCALE GENOMIC DNA]</scope>
    <source>
        <strain evidence="5 6">NBRC 13972</strain>
    </source>
</reference>
<dbReference type="Proteomes" id="UP000334990">
    <property type="component" value="Unassembled WGS sequence"/>
</dbReference>
<feature type="domain" description="HTH arsR-type" evidence="4">
    <location>
        <begin position="267"/>
        <end position="357"/>
    </location>
</feature>
<evidence type="ECO:0000256" key="3">
    <source>
        <dbReference type="ARBA" id="ARBA00023163"/>
    </source>
</evidence>
<dbReference type="InterPro" id="IPR036390">
    <property type="entry name" value="WH_DNA-bd_sf"/>
</dbReference>
<proteinExistence type="predicted"/>
<dbReference type="PRINTS" id="PR00778">
    <property type="entry name" value="HTHARSR"/>
</dbReference>
<dbReference type="InterPro" id="IPR051081">
    <property type="entry name" value="HTH_MetalResp_TranReg"/>
</dbReference>
<sequence>MFVKQPYREPGGMPIIVAGLRSLQRIHVVVAPLIELGSALHVLGQPKHHGREEWAQNVLAGMSPVLAEQSRTWAWATQAIRATPFVRVTGNSDRNDFSGQVEQMRRIPARELANQLLRPVSGAGDPAAARKWGKSRGPAVTALVDALIDQPQAAVGRFLDFLAATWQEWFRDEWHTVQTDLVSRARQIEDIFQRFGGSAGLDCLDPAVSVRGNSVVIAKVQSRRHDVSRRGLAIAPSAFVHPHVYVANIPGQPLLLIHDAHPDQGVVPSAPAVLSRLTVLAHAGRLEVCRAIASEPRTAGEIAALWGMDPSQVTRHLRALASAGLVRARRQGRFVQYALEVEAVESVGVDLVRLLLR</sequence>
<gene>
    <name evidence="5" type="ORF">Acor_68040</name>
</gene>
<dbReference type="PROSITE" id="PS50987">
    <property type="entry name" value="HTH_ARSR_2"/>
    <property type="match status" value="1"/>
</dbReference>
<dbReference type="SUPFAM" id="SSF46785">
    <property type="entry name" value="Winged helix' DNA-binding domain"/>
    <property type="match status" value="1"/>
</dbReference>
<keyword evidence="2" id="KW-0238">DNA-binding</keyword>
<dbReference type="InterPro" id="IPR036388">
    <property type="entry name" value="WH-like_DNA-bd_sf"/>
</dbReference>
<evidence type="ECO:0000313" key="6">
    <source>
        <dbReference type="Proteomes" id="UP000334990"/>
    </source>
</evidence>